<gene>
    <name evidence="1" type="ORF">S01H4_30031</name>
</gene>
<organism evidence="1">
    <name type="scientific">marine sediment metagenome</name>
    <dbReference type="NCBI Taxonomy" id="412755"/>
    <lineage>
        <taxon>unclassified sequences</taxon>
        <taxon>metagenomes</taxon>
        <taxon>ecological metagenomes</taxon>
    </lineage>
</organism>
<name>X1AQ71_9ZZZZ</name>
<protein>
    <submittedName>
        <fullName evidence="1">Uncharacterized protein</fullName>
    </submittedName>
</protein>
<dbReference type="EMBL" id="BART01015471">
    <property type="protein sequence ID" value="GAG84910.1"/>
    <property type="molecule type" value="Genomic_DNA"/>
</dbReference>
<comment type="caution">
    <text evidence="1">The sequence shown here is derived from an EMBL/GenBank/DDBJ whole genome shotgun (WGS) entry which is preliminary data.</text>
</comment>
<feature type="non-terminal residue" evidence="1">
    <location>
        <position position="45"/>
    </location>
</feature>
<proteinExistence type="predicted"/>
<accession>X1AQ71</accession>
<dbReference type="AlphaFoldDB" id="X1AQ71"/>
<sequence length="45" mass="5051">MDTDLTPEKILKITLAASIVFVRPSIGTPDSGQQGLYYYYHTFAK</sequence>
<evidence type="ECO:0000313" key="1">
    <source>
        <dbReference type="EMBL" id="GAG84910.1"/>
    </source>
</evidence>
<reference evidence="1" key="1">
    <citation type="journal article" date="2014" name="Front. Microbiol.">
        <title>High frequency of phylogenetically diverse reductive dehalogenase-homologous genes in deep subseafloor sedimentary metagenomes.</title>
        <authorList>
            <person name="Kawai M."/>
            <person name="Futagami T."/>
            <person name="Toyoda A."/>
            <person name="Takaki Y."/>
            <person name="Nishi S."/>
            <person name="Hori S."/>
            <person name="Arai W."/>
            <person name="Tsubouchi T."/>
            <person name="Morono Y."/>
            <person name="Uchiyama I."/>
            <person name="Ito T."/>
            <person name="Fujiyama A."/>
            <person name="Inagaki F."/>
            <person name="Takami H."/>
        </authorList>
    </citation>
    <scope>NUCLEOTIDE SEQUENCE</scope>
    <source>
        <strain evidence="1">Expedition CK06-06</strain>
    </source>
</reference>